<keyword evidence="3 9" id="KW-0812">Transmembrane</keyword>
<evidence type="ECO:0000256" key="8">
    <source>
        <dbReference type="ARBA" id="ARBA00024235"/>
    </source>
</evidence>
<dbReference type="GO" id="GO:0044877">
    <property type="term" value="F:protein-containing complex binding"/>
    <property type="evidence" value="ECO:0007669"/>
    <property type="project" value="InterPro"/>
</dbReference>
<dbReference type="RefSeq" id="WP_038270358.1">
    <property type="nucleotide sequence ID" value="NZ_CP053627.1"/>
</dbReference>
<evidence type="ECO:0000313" key="11">
    <source>
        <dbReference type="EMBL" id="EWS78982.1"/>
    </source>
</evidence>
<dbReference type="InterPro" id="IPR018704">
    <property type="entry name" value="SecYEG/CpoB_TPR"/>
</dbReference>
<dbReference type="EMBL" id="JAJPPU010000001">
    <property type="protein sequence ID" value="MCD8472455.1"/>
    <property type="molecule type" value="Genomic_DNA"/>
</dbReference>
<evidence type="ECO:0000256" key="6">
    <source>
        <dbReference type="ARBA" id="ARBA00023186"/>
    </source>
</evidence>
<evidence type="ECO:0000256" key="4">
    <source>
        <dbReference type="ARBA" id="ARBA00022989"/>
    </source>
</evidence>
<dbReference type="GeneID" id="68901475"/>
<dbReference type="Proteomes" id="UP001430701">
    <property type="component" value="Unassembled WGS sequence"/>
</dbReference>
<accession>Z9JMJ5</accession>
<evidence type="ECO:0000313" key="13">
    <source>
        <dbReference type="Proteomes" id="UP000020406"/>
    </source>
</evidence>
<protein>
    <recommendedName>
        <fullName evidence="8">Ancillary SecYEG translocon subunit</fullName>
    </recommendedName>
</protein>
<dbReference type="PANTHER" id="PTHR38035:SF1">
    <property type="entry name" value="ANCILLARY SECYEG TRANSLOCON SUBUNIT"/>
    <property type="match status" value="1"/>
</dbReference>
<proteinExistence type="inferred from homology"/>
<keyword evidence="2" id="KW-1003">Cell membrane</keyword>
<dbReference type="Proteomes" id="UP000020406">
    <property type="component" value="Unassembled WGS sequence"/>
</dbReference>
<gene>
    <name evidence="11" type="ORF">AF72_02170</name>
    <name evidence="12" type="ORF">LPH55_02935</name>
</gene>
<evidence type="ECO:0000259" key="10">
    <source>
        <dbReference type="Pfam" id="PF09976"/>
    </source>
</evidence>
<keyword evidence="5 9" id="KW-0472">Membrane</keyword>
<dbReference type="OrthoDB" id="9789675at2"/>
<keyword evidence="14" id="KW-1185">Reference proteome</keyword>
<keyword evidence="6" id="KW-0143">Chaperone</keyword>
<sequence length="212" mass="23170">MAIGDLHDEQEHGERIRTWLRKNGVGLLLGVFLGVAVIGGWHWRKVKQVDQLTFAAQQFAVFGKLLQAKELDKAAQALAKLDGAKARLYVELGALQLAKAQSEAGNTGEALRILRTLPVDSQFRLIADQRLARLLVATGKADEANKLLATHKDEVSFEIQGDALLVLGKPEQARERYAKALSMVDIAAPQRRILEIKLMDVGGLVPGPVDPI</sequence>
<evidence type="ECO:0000313" key="14">
    <source>
        <dbReference type="Proteomes" id="UP001430701"/>
    </source>
</evidence>
<evidence type="ECO:0000256" key="7">
    <source>
        <dbReference type="ARBA" id="ARBA00024197"/>
    </source>
</evidence>
<keyword evidence="4 9" id="KW-1133">Transmembrane helix</keyword>
<reference evidence="12" key="2">
    <citation type="submission" date="2021-11" db="EMBL/GenBank/DDBJ databases">
        <title>Genome sequence of Xylella taiwanensis PLS432.</title>
        <authorList>
            <person name="Weng L.-W."/>
            <person name="Su C.-C."/>
            <person name="Tsai C.-W."/>
            <person name="Kuo C.-H."/>
        </authorList>
    </citation>
    <scope>NUCLEOTIDE SEQUENCE</scope>
    <source>
        <strain evidence="12">PLS432</strain>
    </source>
</reference>
<evidence type="ECO:0000256" key="5">
    <source>
        <dbReference type="ARBA" id="ARBA00023136"/>
    </source>
</evidence>
<evidence type="ECO:0000256" key="1">
    <source>
        <dbReference type="ARBA" id="ARBA00004401"/>
    </source>
</evidence>
<dbReference type="InterPro" id="IPR026039">
    <property type="entry name" value="YfgM"/>
</dbReference>
<feature type="transmembrane region" description="Helical" evidence="9">
    <location>
        <begin position="25"/>
        <end position="43"/>
    </location>
</feature>
<dbReference type="PANTHER" id="PTHR38035">
    <property type="entry name" value="UPF0070 PROTEIN YFGM"/>
    <property type="match status" value="1"/>
</dbReference>
<evidence type="ECO:0000256" key="9">
    <source>
        <dbReference type="SAM" id="Phobius"/>
    </source>
</evidence>
<evidence type="ECO:0000256" key="3">
    <source>
        <dbReference type="ARBA" id="ARBA00022692"/>
    </source>
</evidence>
<feature type="domain" description="Ancillary SecYEG translocon subunit/Cell division coordinator CpoB TPR" evidence="10">
    <location>
        <begin position="17"/>
        <end position="202"/>
    </location>
</feature>
<dbReference type="PATRIC" id="fig|1444770.3.peg.524"/>
<comment type="caution">
    <text evidence="11">The sequence shown here is derived from an EMBL/GenBank/DDBJ whole genome shotgun (WGS) entry which is preliminary data.</text>
</comment>
<comment type="similarity">
    <text evidence="7">Belongs to the YfgM family.</text>
</comment>
<dbReference type="Pfam" id="PF09976">
    <property type="entry name" value="TPR_21"/>
    <property type="match status" value="1"/>
</dbReference>
<name>Z9JMJ5_9GAMM</name>
<dbReference type="STRING" id="1444770.AF72_02170"/>
<dbReference type="InterPro" id="IPR011990">
    <property type="entry name" value="TPR-like_helical_dom_sf"/>
</dbReference>
<dbReference type="Gene3D" id="1.25.40.10">
    <property type="entry name" value="Tetratricopeptide repeat domain"/>
    <property type="match status" value="1"/>
</dbReference>
<reference evidence="11 13" key="1">
    <citation type="journal article" date="2014" name="Genome Announc.">
        <title>Draft Genome Sequence of Xylella fastidiosa Pear Leaf Scorch Strain in Taiwan.</title>
        <authorList>
            <person name="Su C.C."/>
            <person name="Deng W.L."/>
            <person name="Jan F.J."/>
            <person name="Chang C.J."/>
            <person name="Huang H."/>
            <person name="Chen J."/>
        </authorList>
    </citation>
    <scope>NUCLEOTIDE SEQUENCE [LARGE SCALE GENOMIC DNA]</scope>
    <source>
        <strain evidence="11 13">PLS229</strain>
    </source>
</reference>
<comment type="subcellular location">
    <subcellularLocation>
        <location evidence="1">Cell membrane</location>
        <topology evidence="1">Single-pass type II membrane protein</topology>
    </subcellularLocation>
</comment>
<dbReference type="KEGG" id="xtw:AB672_09225"/>
<evidence type="ECO:0000313" key="12">
    <source>
        <dbReference type="EMBL" id="MCD8472455.1"/>
    </source>
</evidence>
<dbReference type="EMBL" id="JDSQ01000003">
    <property type="protein sequence ID" value="EWS78982.1"/>
    <property type="molecule type" value="Genomic_DNA"/>
</dbReference>
<evidence type="ECO:0000256" key="2">
    <source>
        <dbReference type="ARBA" id="ARBA00022475"/>
    </source>
</evidence>
<organism evidence="11 13">
    <name type="scientific">Xylella taiwanensis</name>
    <dbReference type="NCBI Taxonomy" id="1444770"/>
    <lineage>
        <taxon>Bacteria</taxon>
        <taxon>Pseudomonadati</taxon>
        <taxon>Pseudomonadota</taxon>
        <taxon>Gammaproteobacteria</taxon>
        <taxon>Lysobacterales</taxon>
        <taxon>Lysobacteraceae</taxon>
        <taxon>Xylella</taxon>
    </lineage>
</organism>
<dbReference type="AlphaFoldDB" id="Z9JMJ5"/>
<dbReference type="eggNOG" id="COG2976">
    <property type="taxonomic scope" value="Bacteria"/>
</dbReference>
<dbReference type="GO" id="GO:0005886">
    <property type="term" value="C:plasma membrane"/>
    <property type="evidence" value="ECO:0007669"/>
    <property type="project" value="UniProtKB-SubCell"/>
</dbReference>